<dbReference type="RefSeq" id="WP_088074504.1">
    <property type="nucleotide sequence ID" value="NZ_JAHQCR010000075.1"/>
</dbReference>
<dbReference type="SUPFAM" id="SSF75304">
    <property type="entry name" value="Amidase signature (AS) enzymes"/>
    <property type="match status" value="1"/>
</dbReference>
<dbReference type="PANTHER" id="PTHR11895">
    <property type="entry name" value="TRANSAMIDASE"/>
    <property type="match status" value="1"/>
</dbReference>
<organism evidence="3 4">
    <name type="scientific">Evansella alkalicola</name>
    <dbReference type="NCBI Taxonomy" id="745819"/>
    <lineage>
        <taxon>Bacteria</taxon>
        <taxon>Bacillati</taxon>
        <taxon>Bacillota</taxon>
        <taxon>Bacilli</taxon>
        <taxon>Bacillales</taxon>
        <taxon>Bacillaceae</taxon>
        <taxon>Evansella</taxon>
    </lineage>
</organism>
<dbReference type="PANTHER" id="PTHR11895:SF7">
    <property type="entry name" value="GLUTAMYL-TRNA(GLN) AMIDOTRANSFERASE SUBUNIT A, MITOCHONDRIAL"/>
    <property type="match status" value="1"/>
</dbReference>
<evidence type="ECO:0000313" key="4">
    <source>
        <dbReference type="Proteomes" id="UP000790580"/>
    </source>
</evidence>
<dbReference type="InterPro" id="IPR020556">
    <property type="entry name" value="Amidase_CS"/>
</dbReference>
<dbReference type="InterPro" id="IPR036928">
    <property type="entry name" value="AS_sf"/>
</dbReference>
<dbReference type="InterPro" id="IPR000120">
    <property type="entry name" value="Amidase"/>
</dbReference>
<sequence>MLSIENYDGLELGRLIRTKEVQRKELVEAVIQRIEDKNPAINAVVNKMYEKALKTAEEPLTYGGKFAGVPTLMKDITQEIAGEPITSGSKAFSSYISERDSEYVKRVKETGAIIVGQTNVPELALMGVTEPQHHGATRNPWNVNHTPGGSSGGAAAVVAAGIVPFAGANDGGGSIRIPAAYCGLFGLKPTRGRTPVGPLYGRHWQGASVDHFITRSVRDSAAMLDELNVFEKTAAFHAPPYEGSYLQCAESPTEQKLRIAFTVESPLGTEVHDDCKEAVLSTVKLLEEMGHSVEEKTPDVNGKTIAKSYLTMYFGEVSATLSSAESVLGRKISMSDVEPTTWLLRSLGKVTSAEEFVLSLREWDKAAFVMESFHETYDLYITPTTAFPPAKIGELDPSGFEKVMVKTIGRLGLSGLLKKTGFVDELAEKSLMRTPFTQLANFTGQPAMSLPLYLSEEGLPCGVQVMAARGREDLLIEFAAGLEKTDRWIDIKKSPLI</sequence>
<evidence type="ECO:0000256" key="1">
    <source>
        <dbReference type="ARBA" id="ARBA00009199"/>
    </source>
</evidence>
<keyword evidence="4" id="KW-1185">Reference proteome</keyword>
<reference evidence="3 4" key="1">
    <citation type="submission" date="2021-06" db="EMBL/GenBank/DDBJ databases">
        <title>Bacillus sp. RD4P76, an endophyte from a halophyte.</title>
        <authorList>
            <person name="Sun J.-Q."/>
        </authorList>
    </citation>
    <scope>NUCLEOTIDE SEQUENCE [LARGE SCALE GENOMIC DNA]</scope>
    <source>
        <strain evidence="3 4">JCM 17098</strain>
    </source>
</reference>
<dbReference type="Gene3D" id="3.90.1300.10">
    <property type="entry name" value="Amidase signature (AS) domain"/>
    <property type="match status" value="1"/>
</dbReference>
<proteinExistence type="inferred from homology"/>
<evidence type="ECO:0000313" key="3">
    <source>
        <dbReference type="EMBL" id="MBU9723342.1"/>
    </source>
</evidence>
<comment type="similarity">
    <text evidence="1">Belongs to the amidase family.</text>
</comment>
<dbReference type="PROSITE" id="PS00571">
    <property type="entry name" value="AMIDASES"/>
    <property type="match status" value="1"/>
</dbReference>
<gene>
    <name evidence="3" type="ORF">KS407_18145</name>
</gene>
<name>A0ABS6K1M8_9BACI</name>
<dbReference type="Proteomes" id="UP000790580">
    <property type="component" value="Unassembled WGS sequence"/>
</dbReference>
<feature type="domain" description="Amidase" evidence="2">
    <location>
        <begin position="25"/>
        <end position="475"/>
    </location>
</feature>
<evidence type="ECO:0000259" key="2">
    <source>
        <dbReference type="Pfam" id="PF01425"/>
    </source>
</evidence>
<comment type="caution">
    <text evidence="3">The sequence shown here is derived from an EMBL/GenBank/DDBJ whole genome shotgun (WGS) entry which is preliminary data.</text>
</comment>
<dbReference type="EMBL" id="JAHQCR010000075">
    <property type="protein sequence ID" value="MBU9723342.1"/>
    <property type="molecule type" value="Genomic_DNA"/>
</dbReference>
<protein>
    <submittedName>
        <fullName evidence="3">Amidase</fullName>
    </submittedName>
</protein>
<dbReference type="InterPro" id="IPR023631">
    <property type="entry name" value="Amidase_dom"/>
</dbReference>
<dbReference type="Pfam" id="PF01425">
    <property type="entry name" value="Amidase"/>
    <property type="match status" value="1"/>
</dbReference>
<accession>A0ABS6K1M8</accession>